<evidence type="ECO:0000313" key="1">
    <source>
        <dbReference type="EMBL" id="UMO77234.1"/>
    </source>
</evidence>
<gene>
    <name evidence="1" type="ORF">SmaMPs15_000083</name>
</gene>
<organism evidence="1 2">
    <name type="scientific">Stenotrophomonas maltophilia phage vB_SmaM_Ps15</name>
    <dbReference type="NCBI Taxonomy" id="3071007"/>
    <lineage>
        <taxon>Viruses</taxon>
        <taxon>Duplodnaviria</taxon>
        <taxon>Heunggongvirae</taxon>
        <taxon>Uroviricota</taxon>
        <taxon>Caudoviricetes</taxon>
        <taxon>Menderavirus</taxon>
        <taxon>Menderavirus Ps15</taxon>
    </lineage>
</organism>
<sequence length="56" mass="6356">MKLRPVNPGNPADPVVQDEESGMYYFYDEVWADLYGPFPCIQTARANLNKYAETLG</sequence>
<name>A0AAE9FM56_9CAUD</name>
<proteinExistence type="predicted"/>
<accession>A0AAE9FM56</accession>
<keyword evidence="2" id="KW-1185">Reference proteome</keyword>
<reference evidence="1 2" key="1">
    <citation type="submission" date="2021-12" db="EMBL/GenBank/DDBJ databases">
        <title>Characterization of bacteriophage vB_SmaM_Ps15 infective to Stenotrophomonas maltophila clinical ocular isolates.</title>
        <authorList>
            <person name="Damnjanovic D."/>
            <person name="Vazquez-Campos X."/>
            <person name="Elliott L."/>
            <person name="Willcox M."/>
            <person name="Bridge W.J."/>
        </authorList>
    </citation>
    <scope>NUCLEOTIDE SEQUENCE [LARGE SCALE GENOMIC DNA]</scope>
</reference>
<evidence type="ECO:0000313" key="2">
    <source>
        <dbReference type="Proteomes" id="UP000829466"/>
    </source>
</evidence>
<dbReference type="Proteomes" id="UP000829466">
    <property type="component" value="Segment"/>
</dbReference>
<protein>
    <submittedName>
        <fullName evidence="1">Uncharacterized protein</fullName>
    </submittedName>
</protein>
<dbReference type="EMBL" id="OL702939">
    <property type="protein sequence ID" value="UMO77234.1"/>
    <property type="molecule type" value="Genomic_DNA"/>
</dbReference>